<gene>
    <name evidence="1" type="ORF">Q619_VDC00547G0029</name>
</gene>
<comment type="caution">
    <text evidence="1">The sequence shown here is derived from an EMBL/GenBank/DDBJ whole genome shotgun (WGS) entry which is preliminary data.</text>
</comment>
<name>W1UXH5_9FIRM</name>
<dbReference type="EMBL" id="AZMJ01000547">
    <property type="protein sequence ID" value="ETI98466.1"/>
    <property type="molecule type" value="Genomic_DNA"/>
</dbReference>
<proteinExistence type="predicted"/>
<organism evidence="1 2">
    <name type="scientific">Veillonella dispar DORA_11</name>
    <dbReference type="NCBI Taxonomy" id="1403949"/>
    <lineage>
        <taxon>Bacteria</taxon>
        <taxon>Bacillati</taxon>
        <taxon>Bacillota</taxon>
        <taxon>Negativicutes</taxon>
        <taxon>Veillonellales</taxon>
        <taxon>Veillonellaceae</taxon>
        <taxon>Veillonella</taxon>
    </lineage>
</organism>
<protein>
    <submittedName>
        <fullName evidence="1">Uncharacterized protein</fullName>
    </submittedName>
</protein>
<reference evidence="1 2" key="1">
    <citation type="submission" date="2013-12" db="EMBL/GenBank/DDBJ databases">
        <title>A Varibaculum cambriense genome reconstructed from a premature infant gut community with otherwise low bacterial novelty that shifts toward anaerobic metabolism during the third week of life.</title>
        <authorList>
            <person name="Brown C.T."/>
            <person name="Sharon I."/>
            <person name="Thomas B.C."/>
            <person name="Castelle C.J."/>
            <person name="Morowitz M.J."/>
            <person name="Banfield J.F."/>
        </authorList>
    </citation>
    <scope>NUCLEOTIDE SEQUENCE [LARGE SCALE GENOMIC DNA]</scope>
    <source>
        <strain evidence="2">DORA_11</strain>
    </source>
</reference>
<evidence type="ECO:0000313" key="2">
    <source>
        <dbReference type="Proteomes" id="UP000018855"/>
    </source>
</evidence>
<evidence type="ECO:0000313" key="1">
    <source>
        <dbReference type="EMBL" id="ETI98466.1"/>
    </source>
</evidence>
<accession>W1UXH5</accession>
<dbReference type="Proteomes" id="UP000018855">
    <property type="component" value="Unassembled WGS sequence"/>
</dbReference>
<dbReference type="AlphaFoldDB" id="W1UXH5"/>
<sequence>MYTYENYKFKFSHKYLERSILYPKHFIKRGSPQKPPKPPTLLRRAAKSFLEDHHANIYLIVYPKNRPFIIHQMKYLIYNFSTYNTLSILHID</sequence>